<gene>
    <name evidence="3" type="primary">LOC127565960</name>
</gene>
<dbReference type="GO" id="GO:0046983">
    <property type="term" value="F:protein dimerization activity"/>
    <property type="evidence" value="ECO:0007669"/>
    <property type="project" value="InterPro"/>
</dbReference>
<protein>
    <submittedName>
        <fullName evidence="3">Uncharacterized protein LOC127565960</fullName>
    </submittedName>
</protein>
<dbReference type="Proteomes" id="UP000515160">
    <property type="component" value="Chromosome 2R"/>
</dbReference>
<dbReference type="GeneID" id="127565960"/>
<proteinExistence type="predicted"/>
<name>A0A9C6T7R0_DROAB</name>
<dbReference type="InterPro" id="IPR008906">
    <property type="entry name" value="HATC_C_dom"/>
</dbReference>
<dbReference type="Pfam" id="PF05699">
    <property type="entry name" value="Dimer_Tnp_hAT"/>
    <property type="match status" value="1"/>
</dbReference>
<dbReference type="RefSeq" id="XP_051862911.1">
    <property type="nucleotide sequence ID" value="XM_052006951.1"/>
</dbReference>
<feature type="domain" description="HAT C-terminal dimerisation" evidence="1">
    <location>
        <begin position="162"/>
        <end position="230"/>
    </location>
</feature>
<evidence type="ECO:0000313" key="2">
    <source>
        <dbReference type="Proteomes" id="UP000515160"/>
    </source>
</evidence>
<accession>A0A9C6T7R0</accession>
<sequence length="278" mass="32081">MQHINKIFQSSTGDSSKLLNDIIFAINSLKSKIIPENVNIDILKNDFVHLVKHDCYLGYAFETKLKECKENISNDMEAEIRSKCVNFIIALINELKQRLPDNFEVLQQIDLFSITKILCPKKANILHILEHFKLDSDKIEDILFQYKNIHLLNWSNLTDTISFWAEVSNYVDAAGNKRFSALASFALSLLSMPWSNAEVERVFSQMNNVKTKLRNRMAVETLNSILHIRYGLRRANKCCHNYEVPQDCLKMIGTNQSYKNSAEEEGMIEEISELLKNT</sequence>
<evidence type="ECO:0000259" key="1">
    <source>
        <dbReference type="Pfam" id="PF05699"/>
    </source>
</evidence>
<dbReference type="InterPro" id="IPR012337">
    <property type="entry name" value="RNaseH-like_sf"/>
</dbReference>
<organism evidence="2 3">
    <name type="scientific">Drosophila albomicans</name>
    <name type="common">Fruit fly</name>
    <dbReference type="NCBI Taxonomy" id="7291"/>
    <lineage>
        <taxon>Eukaryota</taxon>
        <taxon>Metazoa</taxon>
        <taxon>Ecdysozoa</taxon>
        <taxon>Arthropoda</taxon>
        <taxon>Hexapoda</taxon>
        <taxon>Insecta</taxon>
        <taxon>Pterygota</taxon>
        <taxon>Neoptera</taxon>
        <taxon>Endopterygota</taxon>
        <taxon>Diptera</taxon>
        <taxon>Brachycera</taxon>
        <taxon>Muscomorpha</taxon>
        <taxon>Ephydroidea</taxon>
        <taxon>Drosophilidae</taxon>
        <taxon>Drosophila</taxon>
    </lineage>
</organism>
<dbReference type="PANTHER" id="PTHR37162:SF1">
    <property type="entry name" value="BED-TYPE DOMAIN-CONTAINING PROTEIN"/>
    <property type="match status" value="1"/>
</dbReference>
<dbReference type="SUPFAM" id="SSF53098">
    <property type="entry name" value="Ribonuclease H-like"/>
    <property type="match status" value="1"/>
</dbReference>
<dbReference type="OrthoDB" id="10023262at2759"/>
<dbReference type="PANTHER" id="PTHR37162">
    <property type="entry name" value="HAT FAMILY DIMERISATION DOMAINCONTAINING PROTEIN-RELATED"/>
    <property type="match status" value="1"/>
</dbReference>
<dbReference type="AlphaFoldDB" id="A0A9C6T7R0"/>
<keyword evidence="2" id="KW-1185">Reference proteome</keyword>
<reference evidence="3" key="1">
    <citation type="submission" date="2025-08" db="UniProtKB">
        <authorList>
            <consortium name="RefSeq"/>
        </authorList>
    </citation>
    <scope>IDENTIFICATION</scope>
    <source>
        <strain evidence="3">15112-1751.03</strain>
        <tissue evidence="3">Whole Adult</tissue>
    </source>
</reference>
<evidence type="ECO:0000313" key="3">
    <source>
        <dbReference type="RefSeq" id="XP_051862911.1"/>
    </source>
</evidence>